<keyword evidence="1" id="KW-0813">Transport</keyword>
<proteinExistence type="inferred from homology"/>
<dbReference type="GO" id="GO:0000139">
    <property type="term" value="C:Golgi membrane"/>
    <property type="evidence" value="ECO:0007669"/>
    <property type="project" value="UniProtKB-SubCell"/>
</dbReference>
<dbReference type="EMBL" id="ASPP01008793">
    <property type="protein sequence ID" value="ETO25023.1"/>
    <property type="molecule type" value="Genomic_DNA"/>
</dbReference>
<evidence type="ECO:0000313" key="4">
    <source>
        <dbReference type="EMBL" id="ETO25023.1"/>
    </source>
</evidence>
<dbReference type="OrthoDB" id="1682647at2759"/>
<comment type="caution">
    <text evidence="4">The sequence shown here is derived from an EMBL/GenBank/DDBJ whole genome shotgun (WGS) entry which is preliminary data.</text>
</comment>
<dbReference type="Pfam" id="PF06419">
    <property type="entry name" value="COG6_N"/>
    <property type="match status" value="1"/>
</dbReference>
<comment type="similarity">
    <text evidence="1">Belongs to the COG6 family.</text>
</comment>
<dbReference type="InterPro" id="IPR010490">
    <property type="entry name" value="COG6"/>
</dbReference>
<sequence>MKVKLAACSYNKTMDSIFPILLCKSNNLLNIEIKKIGGSEKVDNICNAGSQDIVEKMLQRKVNRILSERVETPELMTTLQTLSNFYGENTRENRHNLRSVLERQGHRINEEFVQTFQGERGEEGNKMEKKKKKRTIVDEFERIAQSTDMLSKECEEISKILDNTEDATNQLLEQTNDLMKKKQTLEKKEDMVKKFLSKFDLSTKESNEWTAFEQNKEKLTIDTLVIFERMQHIRKDCKHYLTHYHSRASLDIMDRFGKKLEIGFFFFFFKKKVVNINN</sequence>
<dbReference type="Proteomes" id="UP000023152">
    <property type="component" value="Unassembled WGS sequence"/>
</dbReference>
<evidence type="ECO:0000313" key="5">
    <source>
        <dbReference type="Proteomes" id="UP000023152"/>
    </source>
</evidence>
<feature type="domain" description="Conserved oligomeric complex COG6 N-terminal" evidence="3">
    <location>
        <begin position="134"/>
        <end position="206"/>
    </location>
</feature>
<dbReference type="InterPro" id="IPR048368">
    <property type="entry name" value="COG6_N"/>
</dbReference>
<keyword evidence="1" id="KW-0333">Golgi apparatus</keyword>
<keyword evidence="5" id="KW-1185">Reference proteome</keyword>
<comment type="function">
    <text evidence="1">Required for normal Golgi function.</text>
</comment>
<evidence type="ECO:0000256" key="2">
    <source>
        <dbReference type="SAM" id="Coils"/>
    </source>
</evidence>
<dbReference type="PANTHER" id="PTHR21506:SF0">
    <property type="entry name" value="CONSERVED OLIGOMERIC GOLGI COMPLEX SUBUNIT 6"/>
    <property type="match status" value="1"/>
</dbReference>
<comment type="subunit">
    <text evidence="1">Component of the conserved oligomeric Golgi complex.</text>
</comment>
<keyword evidence="2" id="KW-0175">Coiled coil</keyword>
<feature type="coiled-coil region" evidence="2">
    <location>
        <begin position="161"/>
        <end position="188"/>
    </location>
</feature>
<keyword evidence="1" id="KW-0472">Membrane</keyword>
<dbReference type="PANTHER" id="PTHR21506">
    <property type="entry name" value="COMPONENT OF OLIGOMERIC GOLGI COMPLEX 6"/>
    <property type="match status" value="1"/>
</dbReference>
<dbReference type="GO" id="GO:0006891">
    <property type="term" value="P:intra-Golgi vesicle-mediated transport"/>
    <property type="evidence" value="ECO:0007669"/>
    <property type="project" value="UniProtKB-UniRule"/>
</dbReference>
<evidence type="ECO:0000259" key="3">
    <source>
        <dbReference type="Pfam" id="PF06419"/>
    </source>
</evidence>
<evidence type="ECO:0000256" key="1">
    <source>
        <dbReference type="RuleBase" id="RU365075"/>
    </source>
</evidence>
<accession>X6NGJ5</accession>
<protein>
    <recommendedName>
        <fullName evidence="1">Conserved oligomeric Golgi complex subunit 6</fullName>
        <shortName evidence="1">COG complex subunit 6</shortName>
    </recommendedName>
    <alternativeName>
        <fullName evidence="1">Component of oligomeric Golgi complex 6</fullName>
    </alternativeName>
</protein>
<reference evidence="4 5" key="1">
    <citation type="journal article" date="2013" name="Curr. Biol.">
        <title>The Genome of the Foraminiferan Reticulomyxa filosa.</title>
        <authorList>
            <person name="Glockner G."/>
            <person name="Hulsmann N."/>
            <person name="Schleicher M."/>
            <person name="Noegel A.A."/>
            <person name="Eichinger L."/>
            <person name="Gallinger C."/>
            <person name="Pawlowski J."/>
            <person name="Sierra R."/>
            <person name="Euteneuer U."/>
            <person name="Pillet L."/>
            <person name="Moustafa A."/>
            <person name="Platzer M."/>
            <person name="Groth M."/>
            <person name="Szafranski K."/>
            <person name="Schliwa M."/>
        </authorList>
    </citation>
    <scope>NUCLEOTIDE SEQUENCE [LARGE SCALE GENOMIC DNA]</scope>
</reference>
<dbReference type="AlphaFoldDB" id="X6NGJ5"/>
<comment type="subcellular location">
    <subcellularLocation>
        <location evidence="1">Golgi apparatus membrane</location>
        <topology evidence="1">Peripheral membrane protein</topology>
    </subcellularLocation>
</comment>
<name>X6NGJ5_RETFI</name>
<organism evidence="4 5">
    <name type="scientific">Reticulomyxa filosa</name>
    <dbReference type="NCBI Taxonomy" id="46433"/>
    <lineage>
        <taxon>Eukaryota</taxon>
        <taxon>Sar</taxon>
        <taxon>Rhizaria</taxon>
        <taxon>Retaria</taxon>
        <taxon>Foraminifera</taxon>
        <taxon>Monothalamids</taxon>
        <taxon>Reticulomyxidae</taxon>
        <taxon>Reticulomyxa</taxon>
    </lineage>
</organism>
<keyword evidence="1" id="KW-0653">Protein transport</keyword>
<dbReference type="GO" id="GO:0017119">
    <property type="term" value="C:Golgi transport complex"/>
    <property type="evidence" value="ECO:0007669"/>
    <property type="project" value="UniProtKB-UniRule"/>
</dbReference>
<dbReference type="GO" id="GO:0015031">
    <property type="term" value="P:protein transport"/>
    <property type="evidence" value="ECO:0007669"/>
    <property type="project" value="UniProtKB-KW"/>
</dbReference>
<gene>
    <name evidence="4" type="ORF">RFI_12122</name>
</gene>